<dbReference type="EMBL" id="CAJJDO010000055">
    <property type="protein sequence ID" value="CAD8171787.1"/>
    <property type="molecule type" value="Genomic_DNA"/>
</dbReference>
<proteinExistence type="predicted"/>
<dbReference type="Proteomes" id="UP000689195">
    <property type="component" value="Unassembled WGS sequence"/>
</dbReference>
<accession>A0A8S1V599</accession>
<sequence length="68" mass="8436">MKYDKNEIIQLDYLEKQKQYQELDLNYNIIRQFNTQLFVIQNLINCLKINRLLIEEFLKYLKLLKLLV</sequence>
<reference evidence="1" key="1">
    <citation type="submission" date="2021-01" db="EMBL/GenBank/DDBJ databases">
        <authorList>
            <consortium name="Genoscope - CEA"/>
            <person name="William W."/>
        </authorList>
    </citation>
    <scope>NUCLEOTIDE SEQUENCE</scope>
</reference>
<protein>
    <submittedName>
        <fullName evidence="1">Uncharacterized protein</fullName>
    </submittedName>
</protein>
<evidence type="ECO:0000313" key="2">
    <source>
        <dbReference type="Proteomes" id="UP000689195"/>
    </source>
</evidence>
<organism evidence="1 2">
    <name type="scientific">Paramecium pentaurelia</name>
    <dbReference type="NCBI Taxonomy" id="43138"/>
    <lineage>
        <taxon>Eukaryota</taxon>
        <taxon>Sar</taxon>
        <taxon>Alveolata</taxon>
        <taxon>Ciliophora</taxon>
        <taxon>Intramacronucleata</taxon>
        <taxon>Oligohymenophorea</taxon>
        <taxon>Peniculida</taxon>
        <taxon>Parameciidae</taxon>
        <taxon>Paramecium</taxon>
    </lineage>
</organism>
<gene>
    <name evidence="1" type="ORF">PPENT_87.1.T0550213</name>
</gene>
<evidence type="ECO:0000313" key="1">
    <source>
        <dbReference type="EMBL" id="CAD8171787.1"/>
    </source>
</evidence>
<comment type="caution">
    <text evidence="1">The sequence shown here is derived from an EMBL/GenBank/DDBJ whole genome shotgun (WGS) entry which is preliminary data.</text>
</comment>
<name>A0A8S1V599_9CILI</name>
<dbReference type="AlphaFoldDB" id="A0A8S1V599"/>
<keyword evidence="2" id="KW-1185">Reference proteome</keyword>